<dbReference type="GeneID" id="97610025"/>
<feature type="transmembrane region" description="Helical" evidence="7">
    <location>
        <begin position="152"/>
        <end position="169"/>
    </location>
</feature>
<dbReference type="OrthoDB" id="117761at2157"/>
<comment type="caution">
    <text evidence="8">The sequence shown here is derived from an EMBL/GenBank/DDBJ whole genome shotgun (WGS) entry which is preliminary data.</text>
</comment>
<evidence type="ECO:0000256" key="4">
    <source>
        <dbReference type="ARBA" id="ARBA00022692"/>
    </source>
</evidence>
<feature type="transmembrane region" description="Helical" evidence="7">
    <location>
        <begin position="231"/>
        <end position="249"/>
    </location>
</feature>
<evidence type="ECO:0000256" key="1">
    <source>
        <dbReference type="ARBA" id="ARBA00004651"/>
    </source>
</evidence>
<feature type="transmembrane region" description="Helical" evidence="7">
    <location>
        <begin position="103"/>
        <end position="122"/>
    </location>
</feature>
<dbReference type="RefSeq" id="WP_109942310.1">
    <property type="nucleotide sequence ID" value="NZ_CP176366.1"/>
</dbReference>
<dbReference type="EMBL" id="QGMZ01000052">
    <property type="protein sequence ID" value="PWR69861.1"/>
    <property type="molecule type" value="Genomic_DNA"/>
</dbReference>
<dbReference type="PANTHER" id="PTHR30269:SF0">
    <property type="entry name" value="MEMBRANE TRANSPORTER PROTEIN YFCA-RELATED"/>
    <property type="match status" value="1"/>
</dbReference>
<feature type="transmembrane region" description="Helical" evidence="7">
    <location>
        <begin position="178"/>
        <end position="197"/>
    </location>
</feature>
<proteinExistence type="inferred from homology"/>
<accession>A0A2V2N300</accession>
<feature type="transmembrane region" description="Helical" evidence="7">
    <location>
        <begin position="43"/>
        <end position="59"/>
    </location>
</feature>
<dbReference type="AlphaFoldDB" id="A0A2V2N300"/>
<dbReference type="InterPro" id="IPR052017">
    <property type="entry name" value="TSUP"/>
</dbReference>
<dbReference type="PANTHER" id="PTHR30269">
    <property type="entry name" value="TRANSMEMBRANE PROTEIN YFCA"/>
    <property type="match status" value="1"/>
</dbReference>
<dbReference type="GO" id="GO:0005886">
    <property type="term" value="C:plasma membrane"/>
    <property type="evidence" value="ECO:0007669"/>
    <property type="project" value="UniProtKB-SubCell"/>
</dbReference>
<feature type="transmembrane region" description="Helical" evidence="7">
    <location>
        <begin position="203"/>
        <end position="224"/>
    </location>
</feature>
<feature type="transmembrane region" description="Helical" evidence="7">
    <location>
        <begin position="129"/>
        <end position="146"/>
    </location>
</feature>
<protein>
    <recommendedName>
        <fullName evidence="7">Probable membrane transporter protein</fullName>
    </recommendedName>
</protein>
<dbReference type="Pfam" id="PF01925">
    <property type="entry name" value="TauE"/>
    <property type="match status" value="1"/>
</dbReference>
<evidence type="ECO:0000256" key="6">
    <source>
        <dbReference type="ARBA" id="ARBA00023136"/>
    </source>
</evidence>
<reference evidence="8 9" key="1">
    <citation type="submission" date="2018-05" db="EMBL/GenBank/DDBJ databases">
        <title>Draft genome of Methanospirillum stamsii Pt1.</title>
        <authorList>
            <person name="Dueholm M.S."/>
            <person name="Nielsen P.H."/>
            <person name="Bakmann L.F."/>
            <person name="Otzen D.E."/>
        </authorList>
    </citation>
    <scope>NUCLEOTIDE SEQUENCE [LARGE SCALE GENOMIC DNA]</scope>
    <source>
        <strain evidence="8 9">Pt1</strain>
    </source>
</reference>
<evidence type="ECO:0000313" key="9">
    <source>
        <dbReference type="Proteomes" id="UP000245934"/>
    </source>
</evidence>
<organism evidence="8 9">
    <name type="scientific">Methanospirillum stamsii</name>
    <dbReference type="NCBI Taxonomy" id="1277351"/>
    <lineage>
        <taxon>Archaea</taxon>
        <taxon>Methanobacteriati</taxon>
        <taxon>Methanobacteriota</taxon>
        <taxon>Stenosarchaea group</taxon>
        <taxon>Methanomicrobia</taxon>
        <taxon>Methanomicrobiales</taxon>
        <taxon>Methanospirillaceae</taxon>
        <taxon>Methanospirillum</taxon>
    </lineage>
</organism>
<sequence length="253" mass="27091">MDEFIIFFAAFAGGFINAVAGGGTLVSFPALLALGIPPVTANITNTLALCPGYFGGIFAQRKEFKFQKKRLLRILPVCVVGGFIGGFLLIHSDEQSFRELIPYLILLATVLVAVQVPVKRWLQAKESNVRSAFLVTGGGFLLLFFSSVYGGYFGAGVSVIVIAVLGLLFDDSLASLNVLKLAISFSVNMTAALFFIFSGSIEWLIVLIMSIGSVIGGVAGGSIVEKLNPDMFRWIIVGFGLVISGYYFMGAIF</sequence>
<keyword evidence="9" id="KW-1185">Reference proteome</keyword>
<comment type="subcellular location">
    <subcellularLocation>
        <location evidence="1 7">Cell membrane</location>
        <topology evidence="1 7">Multi-pass membrane protein</topology>
    </subcellularLocation>
</comment>
<evidence type="ECO:0000256" key="2">
    <source>
        <dbReference type="ARBA" id="ARBA00022448"/>
    </source>
</evidence>
<feature type="transmembrane region" description="Helical" evidence="7">
    <location>
        <begin position="71"/>
        <end position="91"/>
    </location>
</feature>
<evidence type="ECO:0000313" key="8">
    <source>
        <dbReference type="EMBL" id="PWR69861.1"/>
    </source>
</evidence>
<evidence type="ECO:0000256" key="7">
    <source>
        <dbReference type="RuleBase" id="RU363041"/>
    </source>
</evidence>
<dbReference type="Proteomes" id="UP000245934">
    <property type="component" value="Unassembled WGS sequence"/>
</dbReference>
<keyword evidence="5 7" id="KW-1133">Transmembrane helix</keyword>
<evidence type="ECO:0000256" key="3">
    <source>
        <dbReference type="ARBA" id="ARBA00022475"/>
    </source>
</evidence>
<evidence type="ECO:0000256" key="5">
    <source>
        <dbReference type="ARBA" id="ARBA00022989"/>
    </source>
</evidence>
<comment type="similarity">
    <text evidence="7">Belongs to the 4-toluene sulfonate uptake permease (TSUP) (TC 2.A.102) family.</text>
</comment>
<gene>
    <name evidence="8" type="ORF">DLD82_16895</name>
</gene>
<keyword evidence="3 7" id="KW-1003">Cell membrane</keyword>
<keyword evidence="6 7" id="KW-0472">Membrane</keyword>
<keyword evidence="4 7" id="KW-0812">Transmembrane</keyword>
<keyword evidence="2" id="KW-0813">Transport</keyword>
<name>A0A2V2N300_9EURY</name>
<dbReference type="InterPro" id="IPR002781">
    <property type="entry name" value="TM_pro_TauE-like"/>
</dbReference>